<dbReference type="PROSITE" id="PS51671">
    <property type="entry name" value="ACT"/>
    <property type="match status" value="1"/>
</dbReference>
<name>A0A838XME5_9HYPH</name>
<evidence type="ECO:0000256" key="6">
    <source>
        <dbReference type="ARBA" id="ARBA00023239"/>
    </source>
</evidence>
<proteinExistence type="predicted"/>
<dbReference type="EMBL" id="JACEON010000011">
    <property type="protein sequence ID" value="MBA4612449.1"/>
    <property type="molecule type" value="Genomic_DNA"/>
</dbReference>
<evidence type="ECO:0000259" key="9">
    <source>
        <dbReference type="PROSITE" id="PS51171"/>
    </source>
</evidence>
<gene>
    <name evidence="11" type="ORF">H1W37_12345</name>
</gene>
<evidence type="ECO:0000313" key="12">
    <source>
        <dbReference type="Proteomes" id="UP000559404"/>
    </source>
</evidence>
<dbReference type="Pfam" id="PF01842">
    <property type="entry name" value="ACT"/>
    <property type="match status" value="1"/>
</dbReference>
<accession>A0A838XME5</accession>
<dbReference type="PANTHER" id="PTHR21022:SF19">
    <property type="entry name" value="PREPHENATE DEHYDRATASE-RELATED"/>
    <property type="match status" value="1"/>
</dbReference>
<dbReference type="InterPro" id="IPR002912">
    <property type="entry name" value="ACT_dom"/>
</dbReference>
<comment type="pathway">
    <text evidence="1">Amino-acid biosynthesis; L-phenylalanine biosynthesis; phenylpyruvate from prephenate: step 1/1.</text>
</comment>
<comment type="caution">
    <text evidence="11">The sequence shown here is derived from an EMBL/GenBank/DDBJ whole genome shotgun (WGS) entry which is preliminary data.</text>
</comment>
<dbReference type="PROSITE" id="PS51171">
    <property type="entry name" value="PREPHENATE_DEHYDR_3"/>
    <property type="match status" value="1"/>
</dbReference>
<protein>
    <recommendedName>
        <fullName evidence="2">prephenate dehydratase</fullName>
        <ecNumber evidence="2">4.2.1.51</ecNumber>
    </recommendedName>
</protein>
<reference evidence="11 12" key="2">
    <citation type="submission" date="2020-08" db="EMBL/GenBank/DDBJ databases">
        <title>Stappia taiwanensis sp. nov., isolated from a coastal thermal spring.</title>
        <authorList>
            <person name="Kampfer P."/>
        </authorList>
    </citation>
    <scope>NUCLEOTIDE SEQUENCE [LARGE SCALE GENOMIC DNA]</scope>
    <source>
        <strain evidence="11 12">DSM 23284</strain>
    </source>
</reference>
<dbReference type="SUPFAM" id="SSF55021">
    <property type="entry name" value="ACT-like"/>
    <property type="match status" value="1"/>
</dbReference>
<evidence type="ECO:0000256" key="4">
    <source>
        <dbReference type="ARBA" id="ARBA00023141"/>
    </source>
</evidence>
<feature type="compositionally biased region" description="Basic and acidic residues" evidence="8">
    <location>
        <begin position="21"/>
        <end position="32"/>
    </location>
</feature>
<evidence type="ECO:0000256" key="8">
    <source>
        <dbReference type="SAM" id="MobiDB-lite"/>
    </source>
</evidence>
<dbReference type="CDD" id="cd13631">
    <property type="entry name" value="PBP2_Ct-PDT_like"/>
    <property type="match status" value="1"/>
</dbReference>
<feature type="region of interest" description="Disordered" evidence="8">
    <location>
        <begin position="10"/>
        <end position="40"/>
    </location>
</feature>
<evidence type="ECO:0000256" key="3">
    <source>
        <dbReference type="ARBA" id="ARBA00022605"/>
    </source>
</evidence>
<dbReference type="SUPFAM" id="SSF53850">
    <property type="entry name" value="Periplasmic binding protein-like II"/>
    <property type="match status" value="1"/>
</dbReference>
<dbReference type="InterPro" id="IPR001086">
    <property type="entry name" value="Preph_deHydtase"/>
</dbReference>
<keyword evidence="6" id="KW-0456">Lyase</keyword>
<organism evidence="11 12">
    <name type="scientific">Stappia taiwanensis</name>
    <dbReference type="NCBI Taxonomy" id="992267"/>
    <lineage>
        <taxon>Bacteria</taxon>
        <taxon>Pseudomonadati</taxon>
        <taxon>Pseudomonadota</taxon>
        <taxon>Alphaproteobacteria</taxon>
        <taxon>Hyphomicrobiales</taxon>
        <taxon>Stappiaceae</taxon>
        <taxon>Stappia</taxon>
    </lineage>
</organism>
<dbReference type="GO" id="GO:0009094">
    <property type="term" value="P:L-phenylalanine biosynthetic process"/>
    <property type="evidence" value="ECO:0007669"/>
    <property type="project" value="UniProtKB-UniPathway"/>
</dbReference>
<dbReference type="Proteomes" id="UP000559404">
    <property type="component" value="Unassembled WGS sequence"/>
</dbReference>
<feature type="domain" description="ACT" evidence="10">
    <location>
        <begin position="267"/>
        <end position="344"/>
    </location>
</feature>
<feature type="domain" description="Prephenate dehydratase" evidence="9">
    <location>
        <begin position="77"/>
        <end position="252"/>
    </location>
</feature>
<dbReference type="GO" id="GO:0004664">
    <property type="term" value="F:prephenate dehydratase activity"/>
    <property type="evidence" value="ECO:0007669"/>
    <property type="project" value="UniProtKB-EC"/>
</dbReference>
<sequence length="366" mass="39297">MVSFLSLRARASKRGGGRSPGEGHTRGSDTGRTRPALRVVGRGGGDAALRSVRAGRSLVTRQEPGRTSSRMRFDPDVIVYHGSPGAFAHVACQAAFPRARCSGCDSLFQVIDLVRKGKASAAMLPCENILAGRVPDTHLLLPDMGLAIVGEVFQRIELHLMAPEGCTFDRIERVHSHPVALAQIQRFLSRHALVPVEASNTATAAARLRQDPSGRDAAVASQQAARIHGLKVLKRNIEDVPFNMTRSYVLAAKPELPCAETPGVLTCLLFDLRNTPGALSQAVKGFADNGVNLTRLESYLVDGQFVATRFLCEIEGHPHQPPVARALDRLKRHTSRLTILGVFPMQGTGVHARAGAIPASGRACVL</sequence>
<dbReference type="EC" id="4.2.1.51" evidence="2"/>
<evidence type="ECO:0000256" key="2">
    <source>
        <dbReference type="ARBA" id="ARBA00013147"/>
    </source>
</evidence>
<dbReference type="UniPathway" id="UPA00121">
    <property type="reaction ID" value="UER00345"/>
</dbReference>
<keyword evidence="3" id="KW-0028">Amino-acid biosynthesis</keyword>
<dbReference type="CDD" id="cd04905">
    <property type="entry name" value="ACT_CM-PDT"/>
    <property type="match status" value="1"/>
</dbReference>
<keyword evidence="4" id="KW-0057">Aromatic amino acid biosynthesis</keyword>
<evidence type="ECO:0000256" key="7">
    <source>
        <dbReference type="ARBA" id="ARBA00047848"/>
    </source>
</evidence>
<dbReference type="AlphaFoldDB" id="A0A838XME5"/>
<dbReference type="Gene3D" id="3.40.190.10">
    <property type="entry name" value="Periplasmic binding protein-like II"/>
    <property type="match status" value="2"/>
</dbReference>
<evidence type="ECO:0000256" key="1">
    <source>
        <dbReference type="ARBA" id="ARBA00004741"/>
    </source>
</evidence>
<dbReference type="GO" id="GO:0005737">
    <property type="term" value="C:cytoplasm"/>
    <property type="evidence" value="ECO:0007669"/>
    <property type="project" value="TreeGrafter"/>
</dbReference>
<evidence type="ECO:0000256" key="5">
    <source>
        <dbReference type="ARBA" id="ARBA00023222"/>
    </source>
</evidence>
<reference evidence="11 12" key="1">
    <citation type="submission" date="2020-07" db="EMBL/GenBank/DDBJ databases">
        <authorList>
            <person name="Li M."/>
        </authorList>
    </citation>
    <scope>NUCLEOTIDE SEQUENCE [LARGE SCALE GENOMIC DNA]</scope>
    <source>
        <strain evidence="11 12">DSM 23284</strain>
    </source>
</reference>
<comment type="catalytic activity">
    <reaction evidence="7">
        <text>prephenate + H(+) = 3-phenylpyruvate + CO2 + H2O</text>
        <dbReference type="Rhea" id="RHEA:21648"/>
        <dbReference type="ChEBI" id="CHEBI:15377"/>
        <dbReference type="ChEBI" id="CHEBI:15378"/>
        <dbReference type="ChEBI" id="CHEBI:16526"/>
        <dbReference type="ChEBI" id="CHEBI:18005"/>
        <dbReference type="ChEBI" id="CHEBI:29934"/>
        <dbReference type="EC" id="4.2.1.51"/>
    </reaction>
</comment>
<keyword evidence="12" id="KW-1185">Reference proteome</keyword>
<dbReference type="Gene3D" id="3.30.70.260">
    <property type="match status" value="1"/>
</dbReference>
<evidence type="ECO:0000313" key="11">
    <source>
        <dbReference type="EMBL" id="MBA4612449.1"/>
    </source>
</evidence>
<evidence type="ECO:0000259" key="10">
    <source>
        <dbReference type="PROSITE" id="PS51671"/>
    </source>
</evidence>
<dbReference type="PANTHER" id="PTHR21022">
    <property type="entry name" value="PREPHENATE DEHYDRATASE P PROTEIN"/>
    <property type="match status" value="1"/>
</dbReference>
<keyword evidence="5" id="KW-0584">Phenylalanine biosynthesis</keyword>
<dbReference type="InterPro" id="IPR045865">
    <property type="entry name" value="ACT-like_dom_sf"/>
</dbReference>
<dbReference type="Pfam" id="PF00800">
    <property type="entry name" value="PDT"/>
    <property type="match status" value="1"/>
</dbReference>